<proteinExistence type="predicted"/>
<dbReference type="EMBL" id="JEMT01009130">
    <property type="protein sequence ID" value="EXX78424.1"/>
    <property type="molecule type" value="Genomic_DNA"/>
</dbReference>
<evidence type="ECO:0000313" key="3">
    <source>
        <dbReference type="Proteomes" id="UP000022910"/>
    </source>
</evidence>
<name>A0A015LFH4_RHIIW</name>
<keyword evidence="1" id="KW-1133">Transmembrane helix</keyword>
<evidence type="ECO:0000256" key="1">
    <source>
        <dbReference type="SAM" id="Phobius"/>
    </source>
</evidence>
<dbReference type="AlphaFoldDB" id="A0A015LFH4"/>
<feature type="transmembrane region" description="Helical" evidence="1">
    <location>
        <begin position="162"/>
        <end position="178"/>
    </location>
</feature>
<keyword evidence="3" id="KW-1185">Reference proteome</keyword>
<evidence type="ECO:0000313" key="2">
    <source>
        <dbReference type="EMBL" id="EXX78424.1"/>
    </source>
</evidence>
<sequence>MSQDYYGRNSRFTSSWNVVNNDLYDDDDNRYNPSYATETWSVLGSQDVKDDQLSSLPQNNHSGFNYGSSTVSTIQEERNSTQPIPEPEFLPSISSSTKGFIETTFKYEQQNIFGRSNEYEDECDDECPPPSDSDIQSFDNNSQSIVSNIVSTNSSWDFVRRYSFAVVILVIGLIIYYAKDFPFVEFYNIF</sequence>
<accession>A0A015LFH4</accession>
<dbReference type="HOGENOM" id="CLU_1579366_0_0_1"/>
<keyword evidence="1" id="KW-0472">Membrane</keyword>
<dbReference type="OrthoDB" id="2401273at2759"/>
<reference evidence="2 3" key="1">
    <citation type="submission" date="2014-02" db="EMBL/GenBank/DDBJ databases">
        <title>Single nucleus genome sequencing reveals high similarity among nuclei of an endomycorrhizal fungus.</title>
        <authorList>
            <person name="Lin K."/>
            <person name="Geurts R."/>
            <person name="Zhang Z."/>
            <person name="Limpens E."/>
            <person name="Saunders D.G."/>
            <person name="Mu D."/>
            <person name="Pang E."/>
            <person name="Cao H."/>
            <person name="Cha H."/>
            <person name="Lin T."/>
            <person name="Zhou Q."/>
            <person name="Shang Y."/>
            <person name="Li Y."/>
            <person name="Ivanov S."/>
            <person name="Sharma T."/>
            <person name="Velzen R.V."/>
            <person name="Ruijter N.D."/>
            <person name="Aanen D.K."/>
            <person name="Win J."/>
            <person name="Kamoun S."/>
            <person name="Bisseling T."/>
            <person name="Huang S."/>
        </authorList>
    </citation>
    <scope>NUCLEOTIDE SEQUENCE [LARGE SCALE GENOMIC DNA]</scope>
    <source>
        <strain evidence="3">DAOM197198w</strain>
    </source>
</reference>
<gene>
    <name evidence="2" type="ORF">RirG_015100</name>
</gene>
<protein>
    <submittedName>
        <fullName evidence="2">Uncharacterized protein</fullName>
    </submittedName>
</protein>
<comment type="caution">
    <text evidence="2">The sequence shown here is derived from an EMBL/GenBank/DDBJ whole genome shotgun (WGS) entry which is preliminary data.</text>
</comment>
<keyword evidence="1" id="KW-0812">Transmembrane</keyword>
<organism evidence="2 3">
    <name type="scientific">Rhizophagus irregularis (strain DAOM 197198w)</name>
    <name type="common">Glomus intraradices</name>
    <dbReference type="NCBI Taxonomy" id="1432141"/>
    <lineage>
        <taxon>Eukaryota</taxon>
        <taxon>Fungi</taxon>
        <taxon>Fungi incertae sedis</taxon>
        <taxon>Mucoromycota</taxon>
        <taxon>Glomeromycotina</taxon>
        <taxon>Glomeromycetes</taxon>
        <taxon>Glomerales</taxon>
        <taxon>Glomeraceae</taxon>
        <taxon>Rhizophagus</taxon>
    </lineage>
</organism>
<dbReference type="Proteomes" id="UP000022910">
    <property type="component" value="Unassembled WGS sequence"/>
</dbReference>